<evidence type="ECO:0000313" key="5">
    <source>
        <dbReference type="EMBL" id="NMF95456.1"/>
    </source>
</evidence>
<feature type="domain" description="Transposase IS66 C-terminal" evidence="4">
    <location>
        <begin position="434"/>
        <end position="470"/>
    </location>
</feature>
<evidence type="ECO:0000259" key="1">
    <source>
        <dbReference type="Pfam" id="PF03050"/>
    </source>
</evidence>
<feature type="domain" description="Transposase IS66 central" evidence="1">
    <location>
        <begin position="135"/>
        <end position="427"/>
    </location>
</feature>
<evidence type="ECO:0000313" key="6">
    <source>
        <dbReference type="Proteomes" id="UP000601990"/>
    </source>
</evidence>
<proteinExistence type="predicted"/>
<dbReference type="PANTHER" id="PTHR33678">
    <property type="entry name" value="BLL1576 PROTEIN"/>
    <property type="match status" value="1"/>
</dbReference>
<dbReference type="PANTHER" id="PTHR33678:SF1">
    <property type="entry name" value="BLL1576 PROTEIN"/>
    <property type="match status" value="1"/>
</dbReference>
<feature type="domain" description="Transposase TnpC homeodomain" evidence="3">
    <location>
        <begin position="4"/>
        <end position="69"/>
    </location>
</feature>
<keyword evidence="6" id="KW-1185">Reference proteome</keyword>
<dbReference type="Pfam" id="PF03050">
    <property type="entry name" value="DDE_Tnp_IS66"/>
    <property type="match status" value="1"/>
</dbReference>
<evidence type="ECO:0000259" key="2">
    <source>
        <dbReference type="Pfam" id="PF13005"/>
    </source>
</evidence>
<dbReference type="Proteomes" id="UP000601990">
    <property type="component" value="Unassembled WGS sequence"/>
</dbReference>
<evidence type="ECO:0000259" key="4">
    <source>
        <dbReference type="Pfam" id="PF13817"/>
    </source>
</evidence>
<dbReference type="InterPro" id="IPR024474">
    <property type="entry name" value="Znf_dom_IS66"/>
</dbReference>
<evidence type="ECO:0000259" key="3">
    <source>
        <dbReference type="Pfam" id="PF13007"/>
    </source>
</evidence>
<dbReference type="InterPro" id="IPR004291">
    <property type="entry name" value="Transposase_IS66_central"/>
</dbReference>
<gene>
    <name evidence="5" type="ORF">GO608_19405</name>
</gene>
<comment type="caution">
    <text evidence="5">The sequence shown here is derived from an EMBL/GenBank/DDBJ whole genome shotgun (WGS) entry which is preliminary data.</text>
</comment>
<reference evidence="5" key="1">
    <citation type="submission" date="2019-12" db="EMBL/GenBank/DDBJ databases">
        <title>Comparative genomics gives insights into the taxonomy of the Azoarcus-Aromatoleum group and reveals separate origins of nif in the plant-associated Azoarcus and non-plant-associated Aromatoleum sub-groups.</title>
        <authorList>
            <person name="Lafos M."/>
            <person name="Maluk M."/>
            <person name="Batista M."/>
            <person name="Junghare M."/>
            <person name="Carmona M."/>
            <person name="Faoro H."/>
            <person name="Cruz L.M."/>
            <person name="Battistoni F."/>
            <person name="De Souza E."/>
            <person name="Pedrosa F."/>
            <person name="Chen W.-M."/>
            <person name="Poole P.S."/>
            <person name="Dixon R.A."/>
            <person name="James E.K."/>
        </authorList>
    </citation>
    <scope>NUCLEOTIDE SEQUENCE</scope>
    <source>
        <strain evidence="5">U120</strain>
    </source>
</reference>
<dbReference type="InterPro" id="IPR024463">
    <property type="entry name" value="Transposase_TnpC_homeodom"/>
</dbReference>
<organism evidence="5 6">
    <name type="scientific">Aromatoleum buckelii</name>
    <dbReference type="NCBI Taxonomy" id="200254"/>
    <lineage>
        <taxon>Bacteria</taxon>
        <taxon>Pseudomonadati</taxon>
        <taxon>Pseudomonadota</taxon>
        <taxon>Betaproteobacteria</taxon>
        <taxon>Rhodocyclales</taxon>
        <taxon>Rhodocyclaceae</taxon>
        <taxon>Aromatoleum</taxon>
    </lineage>
</organism>
<dbReference type="Pfam" id="PF13005">
    <property type="entry name" value="zf-IS66"/>
    <property type="match status" value="1"/>
</dbReference>
<name>A0ABX1N847_9RHOO</name>
<protein>
    <submittedName>
        <fullName evidence="5">IS66 family transposase</fullName>
    </submittedName>
</protein>
<dbReference type="Pfam" id="PF13007">
    <property type="entry name" value="LZ_Tnp_IS66"/>
    <property type="match status" value="1"/>
</dbReference>
<feature type="domain" description="Transposase IS66 zinc-finger binding" evidence="2">
    <location>
        <begin position="85"/>
        <end position="115"/>
    </location>
</feature>
<dbReference type="NCBIfam" id="NF033517">
    <property type="entry name" value="transpos_IS66"/>
    <property type="match status" value="1"/>
</dbReference>
<accession>A0ABX1N847</accession>
<dbReference type="InterPro" id="IPR052344">
    <property type="entry name" value="Transposase-related"/>
</dbReference>
<sequence>MESLRHQLAELRRRLFGPRSEAIHAGQGELWSETVEVPVPPEAFREVEAHRRRQPGRAAIGEHLPRRRVEHDLSADEKAAFAVVERIGEEVSEMLEYIPARLEVIQNVRLKYRCERADGSSTIRTATAQGSPLAKSNAGPGLLAHVMVSKYLDHCPLARQQRILARDGVVIARQTLCDWVLDGAELLSVLMPALHRHVLASPVIFTDDTTLALQAPGKTVTARMWAYLAGGHHKDEHGRWQAVAPAALYDFTLDRSGTHPRRILGDWRGYLQADDYSGYHASFREGVTHVACWAHARRKYFDVVKAMPKGARPGLAHHALRFIGLIYRIESQIAQADPDVRRQQRQRRTTRVLAWFHRWLTAHAPTLLPKSPLAKAFAYTLSNWTALTVFVNDGSLAADNNLSERAMRPVALSRKNWLFAGSPRGGRAAAVLFSLIETARLNGVEPYAWLKDVLARINTHRVDRLEELLPMNWTPAAA</sequence>
<dbReference type="InterPro" id="IPR039552">
    <property type="entry name" value="IS66_C"/>
</dbReference>
<dbReference type="EMBL" id="WTVH01000091">
    <property type="protein sequence ID" value="NMF95456.1"/>
    <property type="molecule type" value="Genomic_DNA"/>
</dbReference>
<dbReference type="Pfam" id="PF13817">
    <property type="entry name" value="DDE_Tnp_IS66_C"/>
    <property type="match status" value="1"/>
</dbReference>